<keyword evidence="2" id="KW-1185">Reference proteome</keyword>
<accession>A0A915N256</accession>
<evidence type="ECO:0000313" key="2">
    <source>
        <dbReference type="Proteomes" id="UP000887561"/>
    </source>
</evidence>
<dbReference type="AlphaFoldDB" id="A0A915N256"/>
<evidence type="ECO:0000313" key="3">
    <source>
        <dbReference type="WBParaSite" id="scaffold7338_cov183.g11915"/>
    </source>
</evidence>
<sequence>DNELKDKLIKLHEKLKERKFLQREVKQVEENEDTFEVEAILGVGIDEISEELHLWLPESEVLDLELARDFIKEIAEG</sequence>
<dbReference type="Proteomes" id="UP000887561">
    <property type="component" value="Unplaced"/>
</dbReference>
<organism evidence="2 3">
    <name type="scientific">Meloidogyne javanica</name>
    <name type="common">Root-knot nematode worm</name>
    <dbReference type="NCBI Taxonomy" id="6303"/>
    <lineage>
        <taxon>Eukaryota</taxon>
        <taxon>Metazoa</taxon>
        <taxon>Ecdysozoa</taxon>
        <taxon>Nematoda</taxon>
        <taxon>Chromadorea</taxon>
        <taxon>Rhabditida</taxon>
        <taxon>Tylenchina</taxon>
        <taxon>Tylenchomorpha</taxon>
        <taxon>Tylenchoidea</taxon>
        <taxon>Meloidogynidae</taxon>
        <taxon>Meloidogyninae</taxon>
        <taxon>Meloidogyne</taxon>
        <taxon>Meloidogyne incognita group</taxon>
    </lineage>
</organism>
<protein>
    <submittedName>
        <fullName evidence="3">Uncharacterized protein</fullName>
    </submittedName>
</protein>
<feature type="coiled-coil region" evidence="1">
    <location>
        <begin position="11"/>
        <end position="38"/>
    </location>
</feature>
<keyword evidence="1" id="KW-0175">Coiled coil</keyword>
<evidence type="ECO:0000256" key="1">
    <source>
        <dbReference type="SAM" id="Coils"/>
    </source>
</evidence>
<reference evidence="3" key="1">
    <citation type="submission" date="2022-11" db="UniProtKB">
        <authorList>
            <consortium name="WormBaseParasite"/>
        </authorList>
    </citation>
    <scope>IDENTIFICATION</scope>
</reference>
<name>A0A915N256_MELJA</name>
<proteinExistence type="predicted"/>
<dbReference type="WBParaSite" id="scaffold7338_cov183.g11915">
    <property type="protein sequence ID" value="scaffold7338_cov183.g11915"/>
    <property type="gene ID" value="scaffold7338_cov183.g11915"/>
</dbReference>